<evidence type="ECO:0000313" key="1">
    <source>
        <dbReference type="EMBL" id="OMO65736.1"/>
    </source>
</evidence>
<proteinExistence type="predicted"/>
<dbReference type="EMBL" id="AWWV01012601">
    <property type="protein sequence ID" value="OMO65736.1"/>
    <property type="molecule type" value="Genomic_DNA"/>
</dbReference>
<dbReference type="AlphaFoldDB" id="A0A1R3H683"/>
<gene>
    <name evidence="1" type="ORF">CCACVL1_21415</name>
</gene>
<keyword evidence="2" id="KW-1185">Reference proteome</keyword>
<sequence>MAKEVSSLKKIKVTKEGSKNNYWKMTIKMLSLKV</sequence>
<accession>A0A1R3H683</accession>
<dbReference type="Gramene" id="OMO65736">
    <property type="protein sequence ID" value="OMO65736"/>
    <property type="gene ID" value="CCACVL1_21415"/>
</dbReference>
<protein>
    <submittedName>
        <fullName evidence="1">Uncharacterized protein</fullName>
    </submittedName>
</protein>
<dbReference type="Proteomes" id="UP000188268">
    <property type="component" value="Unassembled WGS sequence"/>
</dbReference>
<comment type="caution">
    <text evidence="1">The sequence shown here is derived from an EMBL/GenBank/DDBJ whole genome shotgun (WGS) entry which is preliminary data.</text>
</comment>
<evidence type="ECO:0000313" key="2">
    <source>
        <dbReference type="Proteomes" id="UP000188268"/>
    </source>
</evidence>
<organism evidence="1 2">
    <name type="scientific">Corchorus capsularis</name>
    <name type="common">Jute</name>
    <dbReference type="NCBI Taxonomy" id="210143"/>
    <lineage>
        <taxon>Eukaryota</taxon>
        <taxon>Viridiplantae</taxon>
        <taxon>Streptophyta</taxon>
        <taxon>Embryophyta</taxon>
        <taxon>Tracheophyta</taxon>
        <taxon>Spermatophyta</taxon>
        <taxon>Magnoliopsida</taxon>
        <taxon>eudicotyledons</taxon>
        <taxon>Gunneridae</taxon>
        <taxon>Pentapetalae</taxon>
        <taxon>rosids</taxon>
        <taxon>malvids</taxon>
        <taxon>Malvales</taxon>
        <taxon>Malvaceae</taxon>
        <taxon>Grewioideae</taxon>
        <taxon>Apeibeae</taxon>
        <taxon>Corchorus</taxon>
    </lineage>
</organism>
<reference evidence="1 2" key="1">
    <citation type="submission" date="2013-09" db="EMBL/GenBank/DDBJ databases">
        <title>Corchorus capsularis genome sequencing.</title>
        <authorList>
            <person name="Alam M."/>
            <person name="Haque M.S."/>
            <person name="Islam M.S."/>
            <person name="Emdad E.M."/>
            <person name="Islam M.M."/>
            <person name="Ahmed B."/>
            <person name="Halim A."/>
            <person name="Hossen Q.M.M."/>
            <person name="Hossain M.Z."/>
            <person name="Ahmed R."/>
            <person name="Khan M.M."/>
            <person name="Islam R."/>
            <person name="Rashid M.M."/>
            <person name="Khan S.A."/>
            <person name="Rahman M.S."/>
            <person name="Alam M."/>
        </authorList>
    </citation>
    <scope>NUCLEOTIDE SEQUENCE [LARGE SCALE GENOMIC DNA]</scope>
    <source>
        <strain evidence="2">cv. CVL-1</strain>
        <tissue evidence="1">Whole seedling</tissue>
    </source>
</reference>
<name>A0A1R3H683_COCAP</name>